<dbReference type="GO" id="GO:0005549">
    <property type="term" value="F:odorant binding"/>
    <property type="evidence" value="ECO:0007669"/>
    <property type="project" value="InterPro"/>
</dbReference>
<evidence type="ECO:0000313" key="12">
    <source>
        <dbReference type="EMBL" id="ALD51367.1"/>
    </source>
</evidence>
<reference evidence="12" key="1">
    <citation type="journal article" date="2015" name="Cell. Mol. Life Sci.">
        <title>Identification and functional analysis of olfactory receptor family reveal unusual characteristics of the olfactory system in the migratory locust.</title>
        <authorList>
            <person name="Wang Z."/>
            <person name="Yang P."/>
            <person name="Chen D."/>
            <person name="Jiang F."/>
            <person name="Li Y."/>
            <person name="Wang X."/>
            <person name="Kang L."/>
        </authorList>
    </citation>
    <scope>NUCLEOTIDE SEQUENCE</scope>
</reference>
<evidence type="ECO:0000256" key="3">
    <source>
        <dbReference type="ARBA" id="ARBA00022606"/>
    </source>
</evidence>
<keyword evidence="2" id="KW-1003">Cell membrane</keyword>
<feature type="transmembrane region" description="Helical" evidence="10">
    <location>
        <begin position="317"/>
        <end position="336"/>
    </location>
</feature>
<feature type="transmembrane region" description="Helical" evidence="10">
    <location>
        <begin position="159"/>
        <end position="181"/>
    </location>
</feature>
<keyword evidence="3 10" id="KW-0716">Sensory transduction</keyword>
<proteinExistence type="evidence at transcript level"/>
<dbReference type="GO" id="GO:0004984">
    <property type="term" value="F:olfactory receptor activity"/>
    <property type="evidence" value="ECO:0007669"/>
    <property type="project" value="InterPro"/>
</dbReference>
<keyword evidence="7 10" id="KW-0472">Membrane</keyword>
<evidence type="ECO:0000256" key="11">
    <source>
        <dbReference type="SAM" id="MobiDB-lite"/>
    </source>
</evidence>
<dbReference type="GO" id="GO:0005886">
    <property type="term" value="C:plasma membrane"/>
    <property type="evidence" value="ECO:0007669"/>
    <property type="project" value="UniProtKB-SubCell"/>
</dbReference>
<name>A0A0M4J2U0_LOCMI</name>
<evidence type="ECO:0000256" key="1">
    <source>
        <dbReference type="ARBA" id="ARBA00004651"/>
    </source>
</evidence>
<dbReference type="PANTHER" id="PTHR21137">
    <property type="entry name" value="ODORANT RECEPTOR"/>
    <property type="match status" value="1"/>
</dbReference>
<feature type="compositionally biased region" description="Polar residues" evidence="11">
    <location>
        <begin position="13"/>
        <end position="22"/>
    </location>
</feature>
<comment type="caution">
    <text evidence="10">Lacks conserved residue(s) required for the propagation of feature annotation.</text>
</comment>
<evidence type="ECO:0000256" key="5">
    <source>
        <dbReference type="ARBA" id="ARBA00022725"/>
    </source>
</evidence>
<feature type="region of interest" description="Disordered" evidence="11">
    <location>
        <begin position="1"/>
        <end position="32"/>
    </location>
</feature>
<evidence type="ECO:0000256" key="7">
    <source>
        <dbReference type="ARBA" id="ARBA00023136"/>
    </source>
</evidence>
<feature type="transmembrane region" description="Helical" evidence="10">
    <location>
        <begin position="342"/>
        <end position="363"/>
    </location>
</feature>
<dbReference type="PANTHER" id="PTHR21137:SF35">
    <property type="entry name" value="ODORANT RECEPTOR 19A-RELATED"/>
    <property type="match status" value="1"/>
</dbReference>
<dbReference type="InterPro" id="IPR004117">
    <property type="entry name" value="7tm6_olfct_rcpt"/>
</dbReference>
<evidence type="ECO:0000256" key="10">
    <source>
        <dbReference type="RuleBase" id="RU351113"/>
    </source>
</evidence>
<evidence type="ECO:0000256" key="9">
    <source>
        <dbReference type="ARBA" id="ARBA00023224"/>
    </source>
</evidence>
<dbReference type="GO" id="GO:0007165">
    <property type="term" value="P:signal transduction"/>
    <property type="evidence" value="ECO:0007669"/>
    <property type="project" value="UniProtKB-KW"/>
</dbReference>
<evidence type="ECO:0000256" key="2">
    <source>
        <dbReference type="ARBA" id="ARBA00022475"/>
    </source>
</evidence>
<keyword evidence="9 10" id="KW-0807">Transducer</keyword>
<sequence>MVAIGSRAKPILVQQSKTSSKGQDGGEESVVSPSENVLRRNIRILRLAAVWRPPGRWRQRLYPLYFGTVCTSMLHIGALAILRSYTIWGNMTEVTFALVSGLTCFNGAVKMIHHYTHSETYYRLVDELNLLIDRQRPYCEGDAELTEALQTAYKKAKRLTWGVLLYMFVLGQMWCIVPLFMKFPPDDPSSPLPLVTITRVHKVHNHTLYSMAYLSECHTVLYWNWSSLGMDVFFGSIMIHVTGQLNILNIRLSRLSHEGVGDGLAQYSSFVKGSELHKGGIHDSASMYDELCKCVKDHQEILRYLDFLESLMNPVPLAQFLLCVGGICLTLYQITFNPDDGGVIECILFLPIPALQIFIYCWAGHGIMEESEYVSFAAYSCRWGGAERKVTNVLRIIMSRAQRASLLTAGKVHPINRDTFLSLLNASYSFYTLLRQMKNLEEENEASS</sequence>
<feature type="transmembrane region" description="Helical" evidence="10">
    <location>
        <begin position="228"/>
        <end position="248"/>
    </location>
</feature>
<feature type="transmembrane region" description="Helical" evidence="10">
    <location>
        <begin position="62"/>
        <end position="82"/>
    </location>
</feature>
<accession>A0A0M4J2U0</accession>
<evidence type="ECO:0000256" key="6">
    <source>
        <dbReference type="ARBA" id="ARBA00022989"/>
    </source>
</evidence>
<reference evidence="12" key="2">
    <citation type="submission" date="2015-02" db="EMBL/GenBank/DDBJ databases">
        <authorList>
            <person name="Torres C."/>
        </authorList>
    </citation>
    <scope>NUCLEOTIDE SEQUENCE</scope>
</reference>
<evidence type="ECO:0000256" key="8">
    <source>
        <dbReference type="ARBA" id="ARBA00023170"/>
    </source>
</evidence>
<evidence type="ECO:0000256" key="4">
    <source>
        <dbReference type="ARBA" id="ARBA00022692"/>
    </source>
</evidence>
<keyword evidence="6 10" id="KW-1133">Transmembrane helix</keyword>
<keyword evidence="4 10" id="KW-0812">Transmembrane</keyword>
<keyword evidence="5 10" id="KW-0552">Olfaction</keyword>
<protein>
    <recommendedName>
        <fullName evidence="10">Odorant receptor</fullName>
    </recommendedName>
</protein>
<dbReference type="Pfam" id="PF02949">
    <property type="entry name" value="7tm_6"/>
    <property type="match status" value="1"/>
</dbReference>
<organism evidence="12">
    <name type="scientific">Locusta migratoria</name>
    <name type="common">Migratory locust</name>
    <dbReference type="NCBI Taxonomy" id="7004"/>
    <lineage>
        <taxon>Eukaryota</taxon>
        <taxon>Metazoa</taxon>
        <taxon>Ecdysozoa</taxon>
        <taxon>Arthropoda</taxon>
        <taxon>Hexapoda</taxon>
        <taxon>Insecta</taxon>
        <taxon>Pterygota</taxon>
        <taxon>Neoptera</taxon>
        <taxon>Polyneoptera</taxon>
        <taxon>Orthoptera</taxon>
        <taxon>Caelifera</taxon>
        <taxon>Acrididea</taxon>
        <taxon>Acridomorpha</taxon>
        <taxon>Acridoidea</taxon>
        <taxon>Acrididae</taxon>
        <taxon>Oedipodinae</taxon>
        <taxon>Locusta</taxon>
    </lineage>
</organism>
<feature type="transmembrane region" description="Helical" evidence="10">
    <location>
        <begin position="94"/>
        <end position="113"/>
    </location>
</feature>
<comment type="similarity">
    <text evidence="10">Belongs to the insect chemoreceptor superfamily. Heteromeric odorant receptor channel (TC 1.A.69) family.</text>
</comment>
<keyword evidence="8 10" id="KW-0675">Receptor</keyword>
<dbReference type="AlphaFoldDB" id="A0A0M4J2U0"/>
<dbReference type="EMBL" id="KP843231">
    <property type="protein sequence ID" value="ALD51367.1"/>
    <property type="molecule type" value="mRNA"/>
</dbReference>
<comment type="subcellular location">
    <subcellularLocation>
        <location evidence="1 10">Cell membrane</location>
        <topology evidence="1 10">Multi-pass membrane protein</topology>
    </subcellularLocation>
</comment>